<evidence type="ECO:0000313" key="12">
    <source>
        <dbReference type="EMBL" id="BAV39777.1"/>
    </source>
</evidence>
<feature type="transmembrane region" description="Helical" evidence="9">
    <location>
        <begin position="176"/>
        <end position="197"/>
    </location>
</feature>
<dbReference type="PROSITE" id="PS51384">
    <property type="entry name" value="FAD_FR"/>
    <property type="match status" value="1"/>
</dbReference>
<dbReference type="CDD" id="cd03514">
    <property type="entry name" value="CrtR_beta-carotene-hydroxylase"/>
    <property type="match status" value="1"/>
</dbReference>
<dbReference type="FunFam" id="2.40.30.10:FF:000134">
    <property type="entry name" value="Electron transfer protein FDXB"/>
    <property type="match status" value="1"/>
</dbReference>
<evidence type="ECO:0000256" key="8">
    <source>
        <dbReference type="ARBA" id="ARBA00023014"/>
    </source>
</evidence>
<keyword evidence="9" id="KW-0812">Transmembrane</keyword>
<reference evidence="12 13" key="1">
    <citation type="submission" date="2016-08" db="EMBL/GenBank/DDBJ databases">
        <title>Complete genome sequence of Mycobacterium shinshuense, a subspecies of M. ulcerans.</title>
        <authorList>
            <person name="Yoshida M."/>
            <person name="Ogura Y."/>
            <person name="Hayashi T."/>
            <person name="Hoshino Y."/>
        </authorList>
    </citation>
    <scope>NUCLEOTIDE SEQUENCE [LARGE SCALE GENOMIC DNA]</scope>
    <source>
        <strain evidence="13">ATCC 33728</strain>
    </source>
</reference>
<dbReference type="InterPro" id="IPR001433">
    <property type="entry name" value="OxRdtase_FAD/NAD-bd"/>
</dbReference>
<keyword evidence="4" id="KW-0479">Metal-binding</keyword>
<gene>
    <name evidence="12" type="primary">fdxB</name>
    <name evidence="12" type="ORF">SHTP_0393</name>
</gene>
<dbReference type="Pfam" id="PF00111">
    <property type="entry name" value="Fer2"/>
    <property type="match status" value="1"/>
</dbReference>
<evidence type="ECO:0000256" key="3">
    <source>
        <dbReference type="ARBA" id="ARBA00022714"/>
    </source>
</evidence>
<evidence type="ECO:0000256" key="1">
    <source>
        <dbReference type="ARBA" id="ARBA00001974"/>
    </source>
</evidence>
<keyword evidence="9" id="KW-0472">Membrane</keyword>
<dbReference type="InterPro" id="IPR039261">
    <property type="entry name" value="FNR_nucleotide-bd"/>
</dbReference>
<dbReference type="SUPFAM" id="SSF52343">
    <property type="entry name" value="Ferredoxin reductase-like, C-terminal NADP-linked domain"/>
    <property type="match status" value="1"/>
</dbReference>
<keyword evidence="7" id="KW-0408">Iron</keyword>
<dbReference type="EMBL" id="AP017624">
    <property type="protein sequence ID" value="BAV39777.1"/>
    <property type="molecule type" value="Genomic_DNA"/>
</dbReference>
<dbReference type="AlphaFoldDB" id="A0A1B4XY96"/>
<feature type="transmembrane region" description="Helical" evidence="9">
    <location>
        <begin position="69"/>
        <end position="87"/>
    </location>
</feature>
<comment type="cofactor">
    <cofactor evidence="1">
        <name>FAD</name>
        <dbReference type="ChEBI" id="CHEBI:57692"/>
    </cofactor>
</comment>
<feature type="domain" description="FAD-binding FR-type" evidence="11">
    <location>
        <begin position="336"/>
        <end position="440"/>
    </location>
</feature>
<dbReference type="PROSITE" id="PS51085">
    <property type="entry name" value="2FE2S_FER_2"/>
    <property type="match status" value="1"/>
</dbReference>
<evidence type="ECO:0000256" key="2">
    <source>
        <dbReference type="ARBA" id="ARBA00022630"/>
    </source>
</evidence>
<proteinExistence type="predicted"/>
<dbReference type="Proteomes" id="UP000218067">
    <property type="component" value="Chromosome"/>
</dbReference>
<accession>A0A1B4XY96</accession>
<dbReference type="InterPro" id="IPR050415">
    <property type="entry name" value="MRET"/>
</dbReference>
<organism evidence="12 13">
    <name type="scientific">Mycobacterium ulcerans subsp. shinshuense</name>
    <dbReference type="NCBI Taxonomy" id="1124626"/>
    <lineage>
        <taxon>Bacteria</taxon>
        <taxon>Bacillati</taxon>
        <taxon>Actinomycetota</taxon>
        <taxon>Actinomycetes</taxon>
        <taxon>Mycobacteriales</taxon>
        <taxon>Mycobacteriaceae</taxon>
        <taxon>Mycobacterium</taxon>
        <taxon>Mycobacterium ulcerans group</taxon>
    </lineage>
</organism>
<dbReference type="InterPro" id="IPR008333">
    <property type="entry name" value="Cbr1-like_FAD-bd_dom"/>
</dbReference>
<evidence type="ECO:0000259" key="10">
    <source>
        <dbReference type="PROSITE" id="PS51085"/>
    </source>
</evidence>
<dbReference type="CDD" id="cd00207">
    <property type="entry name" value="fer2"/>
    <property type="match status" value="1"/>
</dbReference>
<sequence length="683" mass="76342">MTRVDYASSAMSTIDAVNRAAPDSSAHHTLPDPGETVPKLALPTLGIFLAALGSFVLTTVGYIDGWVPSWVTIPVNAAVTFVMFTVVHDASHYSVSAVRWVNGLFGRLAFLFVGPVVAFPAFGYIHIQHHRHSNDDVEDPDTFASHGSPWLLPLRWSLVEYYYLKYYIPRARSRPVVEFAETLFMFALSITGLTIAIVTGNFWTLAVVFLIPQRIGLTVLAWWFDWLPHHGLEDTQRTNRYRATRNRVGAEWLFTPVLLSQNYHLVHHLHPSVPFYRYVRTWKRNEEAYLERNAAISTVFGQQLNPDEYREWKELNGRLAKLLPVRMPARSSSPHAVLHRIPVASVDPITTDSTLVTFAVPEDLQDAFRFEPGQHVTVRTDLGGQGVRRNYSICAPATRAQLRIAVKHIPGGAFSTFVASDLKAGDVLELMTPTGQFGTPLNPLERKHYVGLVAGSGITPVLSILATTLEIEAESRFTLIYGNRTKESTMFRAELDRLESRYADRLEILHVMSNEPLHTPELRGRIDTEKLNRWLTSNLSPETVDEWFICGPMEMTTTVRDSLIEHGVDTEHIHLELFFGYNTAPATDHGYEGATVTFTLSGRQDTFDLTPGDSILEGALQRRSDAPYACMGGACGTCRAKLIEGNVEMDHNFALGQAELDAGYILTCQSHPTTPFVAVDYDS</sequence>
<dbReference type="SUPFAM" id="SSF63380">
    <property type="entry name" value="Riboflavin synthase domain-like"/>
    <property type="match status" value="1"/>
</dbReference>
<keyword evidence="6" id="KW-0560">Oxidoreductase</keyword>
<evidence type="ECO:0000256" key="9">
    <source>
        <dbReference type="SAM" id="Phobius"/>
    </source>
</evidence>
<keyword evidence="2" id="KW-0285">Flavoprotein</keyword>
<dbReference type="SUPFAM" id="SSF54292">
    <property type="entry name" value="2Fe-2S ferredoxin-like"/>
    <property type="match status" value="1"/>
</dbReference>
<feature type="transmembrane region" description="Helical" evidence="9">
    <location>
        <begin position="40"/>
        <end position="63"/>
    </location>
</feature>
<dbReference type="Gene3D" id="3.40.50.80">
    <property type="entry name" value="Nucleotide-binding domain of ferredoxin-NADP reductase (FNR) module"/>
    <property type="match status" value="1"/>
</dbReference>
<dbReference type="GO" id="GO:0006629">
    <property type="term" value="P:lipid metabolic process"/>
    <property type="evidence" value="ECO:0007669"/>
    <property type="project" value="InterPro"/>
</dbReference>
<feature type="domain" description="2Fe-2S ferredoxin-type" evidence="10">
    <location>
        <begin position="594"/>
        <end position="683"/>
    </location>
</feature>
<dbReference type="InterPro" id="IPR006058">
    <property type="entry name" value="2Fe2S_fd_BS"/>
</dbReference>
<evidence type="ECO:0000256" key="7">
    <source>
        <dbReference type="ARBA" id="ARBA00023004"/>
    </source>
</evidence>
<evidence type="ECO:0000313" key="13">
    <source>
        <dbReference type="Proteomes" id="UP000218067"/>
    </source>
</evidence>
<dbReference type="PROSITE" id="PS00197">
    <property type="entry name" value="2FE2S_FER_1"/>
    <property type="match status" value="1"/>
</dbReference>
<dbReference type="InterPro" id="IPR001041">
    <property type="entry name" value="2Fe-2S_ferredoxin-type"/>
</dbReference>
<dbReference type="Pfam" id="PF00487">
    <property type="entry name" value="FA_desaturase"/>
    <property type="match status" value="1"/>
</dbReference>
<dbReference type="InterPro" id="IPR036010">
    <property type="entry name" value="2Fe-2S_ferredoxin-like_sf"/>
</dbReference>
<dbReference type="InterPro" id="IPR005804">
    <property type="entry name" value="FA_desaturase_dom"/>
</dbReference>
<keyword evidence="3" id="KW-0001">2Fe-2S</keyword>
<feature type="transmembrane region" description="Helical" evidence="9">
    <location>
        <begin position="108"/>
        <end position="127"/>
    </location>
</feature>
<dbReference type="InterPro" id="IPR017927">
    <property type="entry name" value="FAD-bd_FR_type"/>
</dbReference>
<dbReference type="InterPro" id="IPR017938">
    <property type="entry name" value="Riboflavin_synthase-like_b-brl"/>
</dbReference>
<dbReference type="CDD" id="cd06214">
    <property type="entry name" value="PA_degradation_oxidoreductase_like"/>
    <property type="match status" value="1"/>
</dbReference>
<evidence type="ECO:0000259" key="11">
    <source>
        <dbReference type="PROSITE" id="PS51384"/>
    </source>
</evidence>
<name>A0A1B4XY96_MYCUL</name>
<evidence type="ECO:0000256" key="4">
    <source>
        <dbReference type="ARBA" id="ARBA00022723"/>
    </source>
</evidence>
<keyword evidence="5" id="KW-0274">FAD</keyword>
<dbReference type="InterPro" id="IPR012675">
    <property type="entry name" value="Beta-grasp_dom_sf"/>
</dbReference>
<dbReference type="Pfam" id="PF00970">
    <property type="entry name" value="FAD_binding_6"/>
    <property type="match status" value="1"/>
</dbReference>
<dbReference type="PANTHER" id="PTHR47354">
    <property type="entry name" value="NADH OXIDOREDUCTASE HCR"/>
    <property type="match status" value="1"/>
</dbReference>
<protein>
    <submittedName>
        <fullName evidence="12">Electron transfer protein</fullName>
    </submittedName>
</protein>
<dbReference type="GO" id="GO:0046872">
    <property type="term" value="F:metal ion binding"/>
    <property type="evidence" value="ECO:0007669"/>
    <property type="project" value="UniProtKB-KW"/>
</dbReference>
<dbReference type="GO" id="GO:0051537">
    <property type="term" value="F:2 iron, 2 sulfur cluster binding"/>
    <property type="evidence" value="ECO:0007669"/>
    <property type="project" value="UniProtKB-KW"/>
</dbReference>
<dbReference type="Gene3D" id="3.10.20.30">
    <property type="match status" value="1"/>
</dbReference>
<dbReference type="PANTHER" id="PTHR47354:SF8">
    <property type="entry name" value="1,2-PHENYLACETYL-COA EPOXIDASE, SUBUNIT E"/>
    <property type="match status" value="1"/>
</dbReference>
<evidence type="ECO:0000256" key="6">
    <source>
        <dbReference type="ARBA" id="ARBA00023002"/>
    </source>
</evidence>
<dbReference type="Pfam" id="PF00175">
    <property type="entry name" value="NAD_binding_1"/>
    <property type="match status" value="1"/>
</dbReference>
<evidence type="ECO:0000256" key="5">
    <source>
        <dbReference type="ARBA" id="ARBA00022827"/>
    </source>
</evidence>
<dbReference type="Gene3D" id="2.40.30.10">
    <property type="entry name" value="Translation factors"/>
    <property type="match status" value="1"/>
</dbReference>
<keyword evidence="9" id="KW-1133">Transmembrane helix</keyword>
<dbReference type="GO" id="GO:0016491">
    <property type="term" value="F:oxidoreductase activity"/>
    <property type="evidence" value="ECO:0007669"/>
    <property type="project" value="UniProtKB-KW"/>
</dbReference>
<dbReference type="GO" id="GO:0050660">
    <property type="term" value="F:flavin adenine dinucleotide binding"/>
    <property type="evidence" value="ECO:0007669"/>
    <property type="project" value="TreeGrafter"/>
</dbReference>
<keyword evidence="8" id="KW-0411">Iron-sulfur</keyword>